<dbReference type="CDD" id="cd00761">
    <property type="entry name" value="Glyco_tranf_GTA_type"/>
    <property type="match status" value="1"/>
</dbReference>
<dbReference type="Proteomes" id="UP000022447">
    <property type="component" value="Unassembled WGS sequence"/>
</dbReference>
<name>X7EA95_9RHOB</name>
<dbReference type="GO" id="GO:0016757">
    <property type="term" value="F:glycosyltransferase activity"/>
    <property type="evidence" value="ECO:0007669"/>
    <property type="project" value="UniProtKB-KW"/>
</dbReference>
<gene>
    <name evidence="5" type="ORF">OCH239_15645</name>
</gene>
<dbReference type="SUPFAM" id="SSF53448">
    <property type="entry name" value="Nucleotide-diphospho-sugar transferases"/>
    <property type="match status" value="1"/>
</dbReference>
<dbReference type="PANTHER" id="PTHR43179">
    <property type="entry name" value="RHAMNOSYLTRANSFERASE WBBL"/>
    <property type="match status" value="1"/>
</dbReference>
<dbReference type="STRING" id="1449350.OCH239_15645"/>
<comment type="similarity">
    <text evidence="1">Belongs to the glycosyltransferase 2 family.</text>
</comment>
<proteinExistence type="inferred from homology"/>
<protein>
    <recommendedName>
        <fullName evidence="4">Glycosyltransferase 2-like domain-containing protein</fullName>
    </recommendedName>
</protein>
<accession>X7EA95</accession>
<feature type="domain" description="Glycosyltransferase 2-like" evidence="4">
    <location>
        <begin position="18"/>
        <end position="136"/>
    </location>
</feature>
<dbReference type="InterPro" id="IPR029044">
    <property type="entry name" value="Nucleotide-diphossugar_trans"/>
</dbReference>
<dbReference type="AlphaFoldDB" id="X7EA95"/>
<evidence type="ECO:0000256" key="2">
    <source>
        <dbReference type="ARBA" id="ARBA00022676"/>
    </source>
</evidence>
<keyword evidence="6" id="KW-1185">Reference proteome</keyword>
<evidence type="ECO:0000256" key="1">
    <source>
        <dbReference type="ARBA" id="ARBA00006739"/>
    </source>
</evidence>
<comment type="caution">
    <text evidence="5">The sequence shown here is derived from an EMBL/GenBank/DDBJ whole genome shotgun (WGS) entry which is preliminary data.</text>
</comment>
<reference evidence="5 6" key="1">
    <citation type="submission" date="2014-01" db="EMBL/GenBank/DDBJ databases">
        <title>Roseivivax halodurans JCM 10272 Genome Sequencing.</title>
        <authorList>
            <person name="Lai Q."/>
            <person name="Li G."/>
            <person name="Shao Z."/>
        </authorList>
    </citation>
    <scope>NUCLEOTIDE SEQUENCE [LARGE SCALE GENOMIC DNA]</scope>
    <source>
        <strain evidence="5 6">JCM 10272</strain>
    </source>
</reference>
<evidence type="ECO:0000313" key="5">
    <source>
        <dbReference type="EMBL" id="ETX12857.1"/>
    </source>
</evidence>
<dbReference type="Gene3D" id="3.90.550.10">
    <property type="entry name" value="Spore Coat Polysaccharide Biosynthesis Protein SpsA, Chain A"/>
    <property type="match status" value="1"/>
</dbReference>
<evidence type="ECO:0000256" key="3">
    <source>
        <dbReference type="ARBA" id="ARBA00022679"/>
    </source>
</evidence>
<dbReference type="RefSeq" id="WP_084782690.1">
    <property type="nucleotide sequence ID" value="NZ_JALZ01000048.1"/>
</dbReference>
<keyword evidence="3" id="KW-0808">Transferase</keyword>
<dbReference type="PANTHER" id="PTHR43179:SF12">
    <property type="entry name" value="GALACTOFURANOSYLTRANSFERASE GLFT2"/>
    <property type="match status" value="1"/>
</dbReference>
<sequence length="643" mass="69812">MAPTPDARRGSPAAETAIVVPSFDRPQELKECLAHLARLEGGPWRVIVVDDGSTVPVDLSGVSGNINATCIRRANGGPGAARNTGVAAAEGARWILFTDDDCRPRPDWALKLIEAQAGAERRLVGGRIENALPENAYSAASQALANSLTEHHAARGGGMAFFTTNNMCCLRADFLHVGGFDPAFRQASEDRDLSLRWREAGGELVHEAAAIVDHAHRLTLASFWKLHASYGRGARHLHRRLAREGDTRARFEALSFYAGLLARRDPVQAALMGLSQIATTAGYAGAALSEAQTKTQGRMMSDKSNLGAAEPVWCLTCVGVQDDLTLLPHWLRHYLELGIAPERVIVILNAESADAPGIGAAREILKAHGVVRPPEIWIAPYTSGTMWQQRAEAQTRICAPEDWVLNADVDEFQRWPEPLTDCLARAAALGADCVQGVMIDRLARDGTLAPVHPDPHIFEQFPLRGEVAMAIGGTSPVHGRGGTVKIMAARARILPHRGGHSPARGTGASYLYRYPLGSFHEIDDPGFRFSVPTQVDHVHWTESLPARLDRRLTTPGVSPAGAEYGRRQLDHFAANGGGVALDQVTLEGNASLEATDWPGRLAQLRRIGRRKPLTAPLRNRMGPRSQRILAAWRRMLGQNGLRR</sequence>
<dbReference type="Pfam" id="PF00535">
    <property type="entry name" value="Glycos_transf_2"/>
    <property type="match status" value="1"/>
</dbReference>
<keyword evidence="2" id="KW-0328">Glycosyltransferase</keyword>
<dbReference type="eggNOG" id="COG1216">
    <property type="taxonomic scope" value="Bacteria"/>
</dbReference>
<evidence type="ECO:0000259" key="4">
    <source>
        <dbReference type="Pfam" id="PF00535"/>
    </source>
</evidence>
<evidence type="ECO:0000313" key="6">
    <source>
        <dbReference type="Proteomes" id="UP000022447"/>
    </source>
</evidence>
<organism evidence="5 6">
    <name type="scientific">Roseivivax halodurans JCM 10272</name>
    <dbReference type="NCBI Taxonomy" id="1449350"/>
    <lineage>
        <taxon>Bacteria</taxon>
        <taxon>Pseudomonadati</taxon>
        <taxon>Pseudomonadota</taxon>
        <taxon>Alphaproteobacteria</taxon>
        <taxon>Rhodobacterales</taxon>
        <taxon>Roseobacteraceae</taxon>
        <taxon>Roseivivax</taxon>
    </lineage>
</organism>
<dbReference type="EMBL" id="JALZ01000048">
    <property type="protein sequence ID" value="ETX12857.1"/>
    <property type="molecule type" value="Genomic_DNA"/>
</dbReference>
<dbReference type="OrthoDB" id="153025at2"/>
<dbReference type="InterPro" id="IPR001173">
    <property type="entry name" value="Glyco_trans_2-like"/>
</dbReference>